<name>A0ABV5XGK9_9NOCA</name>
<dbReference type="RefSeq" id="WP_350491501.1">
    <property type="nucleotide sequence ID" value="NZ_JBHMAS010000039.1"/>
</dbReference>
<proteinExistence type="predicted"/>
<dbReference type="Proteomes" id="UP001589587">
    <property type="component" value="Unassembled WGS sequence"/>
</dbReference>
<keyword evidence="3" id="KW-1185">Reference proteome</keyword>
<evidence type="ECO:0000313" key="3">
    <source>
        <dbReference type="Proteomes" id="UP001589587"/>
    </source>
</evidence>
<evidence type="ECO:0000313" key="2">
    <source>
        <dbReference type="EMBL" id="MFB9781248.1"/>
    </source>
</evidence>
<feature type="domain" description="FAS1-like dehydratase" evidence="1">
    <location>
        <begin position="2"/>
        <end position="117"/>
    </location>
</feature>
<organism evidence="2 3">
    <name type="scientific">Rhodococcus baikonurensis</name>
    <dbReference type="NCBI Taxonomy" id="172041"/>
    <lineage>
        <taxon>Bacteria</taxon>
        <taxon>Bacillati</taxon>
        <taxon>Actinomycetota</taxon>
        <taxon>Actinomycetes</taxon>
        <taxon>Mycobacteriales</taxon>
        <taxon>Nocardiaceae</taxon>
        <taxon>Rhodococcus</taxon>
        <taxon>Rhodococcus erythropolis group</taxon>
    </lineage>
</organism>
<dbReference type="Pfam" id="PF13452">
    <property type="entry name" value="FAS1_DH_region"/>
    <property type="match status" value="1"/>
</dbReference>
<dbReference type="Gene3D" id="3.10.129.10">
    <property type="entry name" value="Hotdog Thioesterase"/>
    <property type="match status" value="1"/>
</dbReference>
<protein>
    <submittedName>
        <fullName evidence="2">MaoC family dehydratase N-terminal domain-containing protein</fullName>
    </submittedName>
</protein>
<accession>A0ABV5XGK9</accession>
<dbReference type="InterPro" id="IPR029069">
    <property type="entry name" value="HotDog_dom_sf"/>
</dbReference>
<comment type="caution">
    <text evidence="2">The sequence shown here is derived from an EMBL/GenBank/DDBJ whole genome shotgun (WGS) entry which is preliminary data.</text>
</comment>
<dbReference type="SUPFAM" id="SSF54637">
    <property type="entry name" value="Thioesterase/thiol ester dehydrase-isomerase"/>
    <property type="match status" value="1"/>
</dbReference>
<gene>
    <name evidence="2" type="ORF">ACFFQ6_16255</name>
</gene>
<reference evidence="2 3" key="1">
    <citation type="submission" date="2024-09" db="EMBL/GenBank/DDBJ databases">
        <authorList>
            <person name="Sun Q."/>
            <person name="Mori K."/>
        </authorList>
    </citation>
    <scope>NUCLEOTIDE SEQUENCE [LARGE SCALE GENOMIC DNA]</scope>
    <source>
        <strain evidence="2 3">JCM 11411</strain>
    </source>
</reference>
<sequence>MVKFPIEWGKVREYATATGANRPAYLDNPTSVIPPTFLATVVYWEAIGNTLRSPEVAEACATAGIPSDITNLMSLEQEYVFHGPPPQAGDTVCTAERLHDVRIKHGRSGPMVIVRFVVSFSGDDGKVRAECWYTSAYVQKGTS</sequence>
<dbReference type="InterPro" id="IPR039569">
    <property type="entry name" value="FAS1-like_DH_region"/>
</dbReference>
<dbReference type="EMBL" id="JBHMAS010000039">
    <property type="protein sequence ID" value="MFB9781248.1"/>
    <property type="molecule type" value="Genomic_DNA"/>
</dbReference>
<evidence type="ECO:0000259" key="1">
    <source>
        <dbReference type="Pfam" id="PF13452"/>
    </source>
</evidence>